<organism evidence="1 2">
    <name type="scientific">Paramecium sonneborni</name>
    <dbReference type="NCBI Taxonomy" id="65129"/>
    <lineage>
        <taxon>Eukaryota</taxon>
        <taxon>Sar</taxon>
        <taxon>Alveolata</taxon>
        <taxon>Ciliophora</taxon>
        <taxon>Intramacronucleata</taxon>
        <taxon>Oligohymenophorea</taxon>
        <taxon>Peniculida</taxon>
        <taxon>Parameciidae</taxon>
        <taxon>Paramecium</taxon>
    </lineage>
</organism>
<protein>
    <submittedName>
        <fullName evidence="1">Uncharacterized protein</fullName>
    </submittedName>
</protein>
<comment type="caution">
    <text evidence="1">The sequence shown here is derived from an EMBL/GenBank/DDBJ whole genome shotgun (WGS) entry which is preliminary data.</text>
</comment>
<dbReference type="Proteomes" id="UP000692954">
    <property type="component" value="Unassembled WGS sequence"/>
</dbReference>
<evidence type="ECO:0000313" key="1">
    <source>
        <dbReference type="EMBL" id="CAD8065987.1"/>
    </source>
</evidence>
<accession>A0A8S1LEF8</accession>
<evidence type="ECO:0000313" key="2">
    <source>
        <dbReference type="Proteomes" id="UP000692954"/>
    </source>
</evidence>
<keyword evidence="2" id="KW-1185">Reference proteome</keyword>
<proteinExistence type="predicted"/>
<dbReference type="EMBL" id="CAJJDN010000021">
    <property type="protein sequence ID" value="CAD8065987.1"/>
    <property type="molecule type" value="Genomic_DNA"/>
</dbReference>
<sequence>MHTNTHFKIFSEIKIQEQSNNPTPTQFLSARTIRPSLFLNEDFHLPLISPQKKQATEYQIIKQTLPKSQAVSPVFRKTQTEEDVEDQFLFLKNTFRKSKKQKLFIKDHHQSHQFLPQIEDHSNKNAEYSTPKNYISTLNNITIESQPFHSPLTKQGTIVLNQEHPTQIIDYRISKEIAHPQQNHISSPEQINQTNNIHQPPQHKKTVSFRKSIIVIDINNGQVSKDQLSENAKPLQHIQKTEIKEEHHDDVKKKIFRKTRNFHLSDIQSEYHEH</sequence>
<reference evidence="1" key="1">
    <citation type="submission" date="2021-01" db="EMBL/GenBank/DDBJ databases">
        <authorList>
            <consortium name="Genoscope - CEA"/>
            <person name="William W."/>
        </authorList>
    </citation>
    <scope>NUCLEOTIDE SEQUENCE</scope>
</reference>
<name>A0A8S1LEF8_9CILI</name>
<gene>
    <name evidence="1" type="ORF">PSON_ATCC_30995.1.T0210071</name>
</gene>
<dbReference type="OrthoDB" id="298153at2759"/>
<dbReference type="AlphaFoldDB" id="A0A8S1LEF8"/>